<protein>
    <submittedName>
        <fullName evidence="6">Cilia and flagella associated protein 74</fullName>
    </submittedName>
</protein>
<dbReference type="InterPro" id="IPR056307">
    <property type="entry name" value="Ig-CFAP74_3rd"/>
</dbReference>
<name>A0A3B3SQ87_9TELE</name>
<keyword evidence="1" id="KW-0175">Coiled coil</keyword>
<feature type="compositionally biased region" description="Basic residues" evidence="2">
    <location>
        <begin position="231"/>
        <end position="240"/>
    </location>
</feature>
<evidence type="ECO:0000313" key="6">
    <source>
        <dbReference type="Ensembl" id="ENSPKIP00000032216.1"/>
    </source>
</evidence>
<evidence type="ECO:0000256" key="2">
    <source>
        <dbReference type="SAM" id="MobiDB-lite"/>
    </source>
</evidence>
<proteinExistence type="predicted"/>
<dbReference type="Pfam" id="PF24778">
    <property type="entry name" value="Ig-CFAP74_3rd"/>
    <property type="match status" value="1"/>
</dbReference>
<feature type="region of interest" description="Disordered" evidence="2">
    <location>
        <begin position="709"/>
        <end position="770"/>
    </location>
</feature>
<reference evidence="6" key="1">
    <citation type="submission" date="2025-08" db="UniProtKB">
        <authorList>
            <consortium name="Ensembl"/>
        </authorList>
    </citation>
    <scope>IDENTIFICATION</scope>
</reference>
<feature type="region of interest" description="Disordered" evidence="2">
    <location>
        <begin position="1141"/>
        <end position="1199"/>
    </location>
</feature>
<feature type="region of interest" description="Disordered" evidence="2">
    <location>
        <begin position="1"/>
        <end position="44"/>
    </location>
</feature>
<dbReference type="GeneTree" id="ENSGT00900000141054"/>
<dbReference type="InterPro" id="IPR013783">
    <property type="entry name" value="Ig-like_fold"/>
</dbReference>
<sequence>MDLVERFPEDISNVSPLLAEDTPQGPRMDEEMAADDTEEEAFRDTDKLFPVLVDELAESDSSTSREGNDFAFSTRDRHVKRSYAERARMFKLRRNLDQLDSLCRQNQHEVQIVREELNSCQMHLAELEEQRERVEQEMEQCDGGSNMASVLRLMAEHQRLCVELQDGEEEKSHLTQVLREHEVALCQVEVELSRHSHLQKEVQLEVQDWEAEQEEKAAHGLQKEREAVQRTHLRAQKERRKLAAVMKEQQESRRKATEDVRAGRQRASVFLKQTMTRIHQEKAAKEQESQELISKRMQALLSLKSSITAIQESLQVKQARDKGYALKRKEEEKSLIERLQLEGSDVTKFMYQQKHLKDFHRTKEEFEKNQRSKRVEIISKLLREEALAEKHKKHSILFFPPTPPTGAKPLGPSKSREKLLQYLKSASAQPDKDLVTLEQHKCYPASDEESDSSRGDSVDLLRIDGPEEEAEWELEENLTQPEFRGLWEPTHKVLQVPQDGGGATKHSHLSKMEQKALVPLPRNHQCVMARKKLPGGKEFKGNPFVSKPELITFKDFQVGKSYNKKVSLTNVTYSTNYCKLTGVSEQLKDFISVRFEPPGQLSPGMACDFLTVFKPMINEDLDGEIQFVSAAGIFTVPLKCTTKKCVLAVDHTFLDFGSHVVGETLSRTITLTNQGALGTGFVLAPSADPQPIPSTLDKQVCVGGQETGNLSLEAERPTHQDLGGAKGQEESRDTCAVTGDQTAPNPKASLLEGGEAEPLESKQEDSLQSGEFRAGKVTEGDIGPFGCARLDILFTPTLPGEAEMDFDISFSDPSSPPISICARGVAMGLPVWVTEPNVDLKICMYDRLYQDCIVVQSRAKTALRLTFVVCKELRSHMQVLPKTGFLQALSSFQAQLKFKPRSSLTKDASKFFDCETGVLVAPVVIQVAGQARPVLFTVHAIVTTSDLEFDRTDVDFGHCTIFDSVKSSVRLTNLSLLPQDFGFLAIPKFIDIQPNDGFGTLLPLETLEIDIIFSPEKAGEYSFPLTCKSGINRDFRLSCRAAAAHPQLQLSHSLLKFATTAVGDHSTALLYVISPQAEPQGTPQLFQFVPPDDSEISITPTGGQVLPGQRCLVQVSFRPRLSEEQVREEAVRLLCRGEHRRQEGGPLGLGAGTNPDSEEDVSRPVPLQDKKDPPVGPNRTSGSPARGTTGKGVTKDKSSGVCLTLPKTQSPFQPPKAEDIQEGSEEYNIGKASLLRSCPRHFSRYVVPCFVTGDKHMGLAQDGGLPHSPHNPLHLELHCPAVRPCLVVISNNGQTTLNFHRVETGQKVVQQVTVQNISQETLELSSSLLDIYGPFVILNALRPLEPGMSHTILLSFTPTQARKYFETVEIRCSRMSLQLSLCGVGVESKVTCLHEGKILNFGCVLPGESASQVFTLQNTSSFQARVHVHLHSLSPTKHQGLPEFLTLGSLPVVGTQNYSGLCVFSVSPVEGSILPGKTQDITVKFQPDHESPFYSDRLSVELITKQAVCSLRLQGACCRSATFLRGGEPLTVAKESLEGLPPPRHTSAAADSDQSPQPVLLTFEAAPGREGDVPMVRQLEVGCVHSAQKSVEFRWDSLAELQQSGFTVEPPSGLVAPGTLKTLTVTWAPPNGLEFNRVTHAKAQLSLRGEQTEVYSVNLLATVM</sequence>
<dbReference type="STRING" id="1676925.ENSPKIP00000032216"/>
<dbReference type="Pfam" id="PF24770">
    <property type="entry name" value="Ig-CFAP74_2"/>
    <property type="match status" value="1"/>
</dbReference>
<keyword evidence="7" id="KW-1185">Reference proteome</keyword>
<dbReference type="Ensembl" id="ENSPKIT00000013075.1">
    <property type="protein sequence ID" value="ENSPKIP00000032216.1"/>
    <property type="gene ID" value="ENSPKIG00000012388.1"/>
</dbReference>
<feature type="coiled-coil region" evidence="1">
    <location>
        <begin position="110"/>
        <end position="144"/>
    </location>
</feature>
<feature type="domain" description="CFAP74 second Ig-like" evidence="3">
    <location>
        <begin position="647"/>
        <end position="827"/>
    </location>
</feature>
<feature type="compositionally biased region" description="Basic and acidic residues" evidence="2">
    <location>
        <begin position="215"/>
        <end position="229"/>
    </location>
</feature>
<evidence type="ECO:0000259" key="3">
    <source>
        <dbReference type="Pfam" id="PF24770"/>
    </source>
</evidence>
<evidence type="ECO:0000259" key="4">
    <source>
        <dbReference type="Pfam" id="PF24778"/>
    </source>
</evidence>
<dbReference type="InterPro" id="IPR056306">
    <property type="entry name" value="Ig-CFAP74_2nd"/>
</dbReference>
<organism evidence="6 7">
    <name type="scientific">Paramormyrops kingsleyae</name>
    <dbReference type="NCBI Taxonomy" id="1676925"/>
    <lineage>
        <taxon>Eukaryota</taxon>
        <taxon>Metazoa</taxon>
        <taxon>Chordata</taxon>
        <taxon>Craniata</taxon>
        <taxon>Vertebrata</taxon>
        <taxon>Euteleostomi</taxon>
        <taxon>Actinopterygii</taxon>
        <taxon>Neopterygii</taxon>
        <taxon>Teleostei</taxon>
        <taxon>Osteoglossocephala</taxon>
        <taxon>Osteoglossomorpha</taxon>
        <taxon>Osteoglossiformes</taxon>
        <taxon>Mormyridae</taxon>
        <taxon>Paramormyrops</taxon>
    </lineage>
</organism>
<feature type="domain" description="CFAP74 fourth Ig-like" evidence="5">
    <location>
        <begin position="949"/>
        <end position="1042"/>
    </location>
</feature>
<dbReference type="Pfam" id="PF24771">
    <property type="entry name" value="Ig_CFAP74_1st"/>
    <property type="match status" value="1"/>
</dbReference>
<dbReference type="Pfam" id="PF24798">
    <property type="entry name" value="Ig-CFAP74_4th"/>
    <property type="match status" value="1"/>
</dbReference>
<dbReference type="InterPro" id="IPR056310">
    <property type="entry name" value="Ig-CFAP74_4th"/>
</dbReference>
<evidence type="ECO:0000256" key="1">
    <source>
        <dbReference type="SAM" id="Coils"/>
    </source>
</evidence>
<evidence type="ECO:0000259" key="5">
    <source>
        <dbReference type="Pfam" id="PF24798"/>
    </source>
</evidence>
<dbReference type="Gene3D" id="2.60.40.10">
    <property type="entry name" value="Immunoglobulins"/>
    <property type="match status" value="5"/>
</dbReference>
<dbReference type="PANTHER" id="PTHR22538:SF0">
    <property type="entry name" value="CILIA- AND FLAGELLA-ASSOCIATED PROTEIN 74"/>
    <property type="match status" value="1"/>
</dbReference>
<feature type="domain" description="CFAP74 third Ig-like" evidence="4">
    <location>
        <begin position="831"/>
        <end position="943"/>
    </location>
</feature>
<dbReference type="Proteomes" id="UP000261540">
    <property type="component" value="Unplaced"/>
</dbReference>
<accession>A0A3B3SQ87</accession>
<dbReference type="PANTHER" id="PTHR22538">
    <property type="entry name" value="CILIA- AND FLAGELLA-ASSOCIATED PROTEIN 74"/>
    <property type="match status" value="1"/>
</dbReference>
<reference evidence="6" key="2">
    <citation type="submission" date="2025-09" db="UniProtKB">
        <authorList>
            <consortium name="Ensembl"/>
        </authorList>
    </citation>
    <scope>IDENTIFICATION</scope>
</reference>
<evidence type="ECO:0000313" key="7">
    <source>
        <dbReference type="Proteomes" id="UP000261540"/>
    </source>
</evidence>
<feature type="region of interest" description="Disordered" evidence="2">
    <location>
        <begin position="215"/>
        <end position="240"/>
    </location>
</feature>